<dbReference type="Pfam" id="PF13858">
    <property type="entry name" value="DUF4199"/>
    <property type="match status" value="1"/>
</dbReference>
<sequence length="180" mass="20061">MDNNNSARTQYLFSSGAKLGIGISLFLFLLYVVDKMFGSAWAAFSWIIYGAIIYQTMRGYRDKFHGGFLSYGQGLLFGIRISTLAGIIIGFYYFIMFSFVDPSLRDLMFAEAEEAYLALGMSESAVENMQGSIEMSTNPWVLLISNAIGGLFNGLIVSLVVALFVKRKGDPFQEVMRDVQ</sequence>
<keyword evidence="1" id="KW-1133">Transmembrane helix</keyword>
<feature type="transmembrane region" description="Helical" evidence="1">
    <location>
        <begin position="140"/>
        <end position="165"/>
    </location>
</feature>
<gene>
    <name evidence="2" type="ORF">JCM15548_11744</name>
</gene>
<evidence type="ECO:0000313" key="3">
    <source>
        <dbReference type="Proteomes" id="UP000032900"/>
    </source>
</evidence>
<keyword evidence="1" id="KW-0812">Transmembrane</keyword>
<dbReference type="STRING" id="1236989.JCM15548_11744"/>
<feature type="transmembrane region" description="Helical" evidence="1">
    <location>
        <begin position="77"/>
        <end position="100"/>
    </location>
</feature>
<protein>
    <recommendedName>
        <fullName evidence="4">DUF4199 domain-containing protein</fullName>
    </recommendedName>
</protein>
<comment type="caution">
    <text evidence="2">The sequence shown here is derived from an EMBL/GenBank/DDBJ whole genome shotgun (WGS) entry which is preliminary data.</text>
</comment>
<evidence type="ECO:0008006" key="4">
    <source>
        <dbReference type="Google" id="ProtNLM"/>
    </source>
</evidence>
<feature type="transmembrane region" description="Helical" evidence="1">
    <location>
        <begin position="39"/>
        <end position="57"/>
    </location>
</feature>
<proteinExistence type="predicted"/>
<dbReference type="EMBL" id="BAZW01000010">
    <property type="protein sequence ID" value="GAO29545.1"/>
    <property type="molecule type" value="Genomic_DNA"/>
</dbReference>
<dbReference type="InterPro" id="IPR025250">
    <property type="entry name" value="DUF4199"/>
</dbReference>
<dbReference type="OrthoDB" id="1117234at2"/>
<organism evidence="2 3">
    <name type="scientific">Geofilum rubicundum JCM 15548</name>
    <dbReference type="NCBI Taxonomy" id="1236989"/>
    <lineage>
        <taxon>Bacteria</taxon>
        <taxon>Pseudomonadati</taxon>
        <taxon>Bacteroidota</taxon>
        <taxon>Bacteroidia</taxon>
        <taxon>Marinilabiliales</taxon>
        <taxon>Marinilabiliaceae</taxon>
        <taxon>Geofilum</taxon>
    </lineage>
</organism>
<evidence type="ECO:0000313" key="2">
    <source>
        <dbReference type="EMBL" id="GAO29545.1"/>
    </source>
</evidence>
<feature type="transmembrane region" description="Helical" evidence="1">
    <location>
        <begin position="12"/>
        <end position="33"/>
    </location>
</feature>
<dbReference type="AlphaFoldDB" id="A0A0E9LXF7"/>
<name>A0A0E9LXF7_9BACT</name>
<dbReference type="RefSeq" id="WP_062123920.1">
    <property type="nucleotide sequence ID" value="NZ_BAZW01000010.1"/>
</dbReference>
<evidence type="ECO:0000256" key="1">
    <source>
        <dbReference type="SAM" id="Phobius"/>
    </source>
</evidence>
<accession>A0A0E9LXF7</accession>
<keyword evidence="3" id="KW-1185">Reference proteome</keyword>
<keyword evidence="1" id="KW-0472">Membrane</keyword>
<reference evidence="2 3" key="1">
    <citation type="journal article" date="2015" name="Microbes Environ.">
        <title>Distribution and evolution of nitrogen fixation genes in the phylum bacteroidetes.</title>
        <authorList>
            <person name="Inoue J."/>
            <person name="Oshima K."/>
            <person name="Suda W."/>
            <person name="Sakamoto M."/>
            <person name="Iino T."/>
            <person name="Noda S."/>
            <person name="Hongoh Y."/>
            <person name="Hattori M."/>
            <person name="Ohkuma M."/>
        </authorList>
    </citation>
    <scope>NUCLEOTIDE SEQUENCE [LARGE SCALE GENOMIC DNA]</scope>
    <source>
        <strain evidence="2">JCM 15548</strain>
    </source>
</reference>
<dbReference type="Proteomes" id="UP000032900">
    <property type="component" value="Unassembled WGS sequence"/>
</dbReference>